<proteinExistence type="predicted"/>
<gene>
    <name evidence="1" type="ORF">DRP53_10105</name>
</gene>
<name>A0A660SDK7_UNCW3</name>
<organism evidence="1 2">
    <name type="scientific">candidate division WOR-3 bacterium</name>
    <dbReference type="NCBI Taxonomy" id="2052148"/>
    <lineage>
        <taxon>Bacteria</taxon>
        <taxon>Bacteria division WOR-3</taxon>
    </lineage>
</organism>
<protein>
    <submittedName>
        <fullName evidence="1">Uncharacterized protein</fullName>
    </submittedName>
</protein>
<evidence type="ECO:0000313" key="1">
    <source>
        <dbReference type="EMBL" id="RKX68743.1"/>
    </source>
</evidence>
<dbReference type="Proteomes" id="UP000268469">
    <property type="component" value="Unassembled WGS sequence"/>
</dbReference>
<dbReference type="AlphaFoldDB" id="A0A660SDK7"/>
<dbReference type="EMBL" id="QNBE01000134">
    <property type="protein sequence ID" value="RKX68743.1"/>
    <property type="molecule type" value="Genomic_DNA"/>
</dbReference>
<sequence>MIPIIILITVVSSPTAILSPPELTIPISTGTPGPSATIVETLFYDDGTVYSAWCWYYEGNGWGYYFTTNVGRFIEGMGIYIYEGWPVPGGDRCIIRFTDWENEMPGKTYLEEEITVTPGEWNWYTLPTPLWDYDGKFCVFYIQVGNYPNCCGLAEDSAQENPAPDWWTDGSSYGRGFPRNDFLIRVIVST</sequence>
<reference evidence="1 2" key="1">
    <citation type="submission" date="2018-06" db="EMBL/GenBank/DDBJ databases">
        <title>Extensive metabolic versatility and redundancy in microbially diverse, dynamic hydrothermal sediments.</title>
        <authorList>
            <person name="Dombrowski N."/>
            <person name="Teske A."/>
            <person name="Baker B.J."/>
        </authorList>
    </citation>
    <scope>NUCLEOTIDE SEQUENCE [LARGE SCALE GENOMIC DNA]</scope>
    <source>
        <strain evidence="1">B36_G15</strain>
    </source>
</reference>
<accession>A0A660SDK7</accession>
<comment type="caution">
    <text evidence="1">The sequence shown here is derived from an EMBL/GenBank/DDBJ whole genome shotgun (WGS) entry which is preliminary data.</text>
</comment>
<evidence type="ECO:0000313" key="2">
    <source>
        <dbReference type="Proteomes" id="UP000268469"/>
    </source>
</evidence>